<dbReference type="HOGENOM" id="CLU_032279_1_1_0"/>
<dbReference type="InterPro" id="IPR037035">
    <property type="entry name" value="GK-like_C_sf"/>
</dbReference>
<dbReference type="Pfam" id="PF13660">
    <property type="entry name" value="DUF4147"/>
    <property type="match status" value="1"/>
</dbReference>
<dbReference type="EMBL" id="CP003532">
    <property type="protein sequence ID" value="AFK06675.1"/>
    <property type="molecule type" value="Genomic_DNA"/>
</dbReference>
<dbReference type="AlphaFoldDB" id="I2F422"/>
<dbReference type="RefSeq" id="WP_014730695.1">
    <property type="nucleotide sequence ID" value="NC_017934.1"/>
</dbReference>
<keyword evidence="3" id="KW-0418">Kinase</keyword>
<feature type="domain" description="MOFRL-associated" evidence="2">
    <location>
        <begin position="8"/>
        <end position="229"/>
    </location>
</feature>
<proteinExistence type="predicted"/>
<organism evidence="3 4">
    <name type="scientific">Mesotoga prima MesG1.Ag.4.2</name>
    <dbReference type="NCBI Taxonomy" id="660470"/>
    <lineage>
        <taxon>Bacteria</taxon>
        <taxon>Thermotogati</taxon>
        <taxon>Thermotogota</taxon>
        <taxon>Thermotogae</taxon>
        <taxon>Kosmotogales</taxon>
        <taxon>Kosmotogaceae</taxon>
        <taxon>Mesotoga</taxon>
    </lineage>
</organism>
<dbReference type="Proteomes" id="UP000002881">
    <property type="component" value="Chromosome"/>
</dbReference>
<dbReference type="GO" id="GO:0008887">
    <property type="term" value="F:glycerate kinase activity"/>
    <property type="evidence" value="ECO:0007669"/>
    <property type="project" value="InterPro"/>
</dbReference>
<dbReference type="KEGG" id="mpg:Theba_0969"/>
<evidence type="ECO:0000259" key="2">
    <source>
        <dbReference type="Pfam" id="PF13660"/>
    </source>
</evidence>
<dbReference type="Gene3D" id="3.40.1480.10">
    <property type="entry name" value="MOFRL domain"/>
    <property type="match status" value="1"/>
</dbReference>
<dbReference type="SUPFAM" id="SSF82544">
    <property type="entry name" value="GckA/TtuD-like"/>
    <property type="match status" value="1"/>
</dbReference>
<gene>
    <name evidence="3" type="ORF">Theba_0969</name>
</gene>
<accession>I2F422</accession>
<keyword evidence="3" id="KW-0808">Transferase</keyword>
<feature type="domain" description="MOFRL" evidence="1">
    <location>
        <begin position="302"/>
        <end position="406"/>
    </location>
</feature>
<dbReference type="Gene3D" id="3.40.50.10180">
    <property type="entry name" value="Glycerate kinase, MOFRL-like N-terminal domain"/>
    <property type="match status" value="1"/>
</dbReference>
<dbReference type="PANTHER" id="PTHR12227:SF0">
    <property type="entry name" value="GLYCERATE KINASE"/>
    <property type="match status" value="1"/>
</dbReference>
<dbReference type="GeneID" id="87106801"/>
<dbReference type="InterPro" id="IPR025286">
    <property type="entry name" value="MOFRL_assoc_dom"/>
</dbReference>
<evidence type="ECO:0000313" key="3">
    <source>
        <dbReference type="EMBL" id="AFK06675.1"/>
    </source>
</evidence>
<dbReference type="PANTHER" id="PTHR12227">
    <property type="entry name" value="GLYCERATE KINASE"/>
    <property type="match status" value="1"/>
</dbReference>
<dbReference type="InterPro" id="IPR007835">
    <property type="entry name" value="MOFRL"/>
</dbReference>
<dbReference type="InterPro" id="IPR038614">
    <property type="entry name" value="GK_N_sf"/>
</dbReference>
<sequence>MRELKKEAKYIVERSIETVQPESSVKNALEKLRLKGPIFLLAVGKAAWRMTKAAMDKLGEEVSAGIVITKYGYSQGDIERVEIFEAGHPILDRKTVEATDYALKRIEELKPEKILFLISGGGSALFEKPLEGVMLEDLVDVNNRLFRSGASIVEINTVRKHLSSVKGGRFAKLVSPSQVYTLVLSDVLGDRLDSIASGPAYPDSSTSDQALAVLEKYAIDVDSRIIEALMVETPDRLFNVQTEIIGSVARVCESAATFAREIGYNATILTTSLDCEARDAGVFLASIAREEAHNRPVEKPAALIIGGETVVHVRGRGLGGRCQELALAFSLGIGEMGGVTLACVGTDGTDGPTDAAGAIVDGRTVRKMLDAGIDPQLFLLDNDSYHALEKSGDLFITGPTGTNVNDLIVLLCE</sequence>
<reference evidence="3 4" key="1">
    <citation type="journal article" date="2012" name="Genome Biol. Evol.">
        <title>Genome Sequence of the Mesophilic Thermotogales Bacterium Mesotoga prima MesG1.Ag.4.2 Reveals the Largest Thermotogales Genome To Date.</title>
        <authorList>
            <person name="Zhaxybayeva O."/>
            <person name="Swithers K.S."/>
            <person name="Foght J."/>
            <person name="Green A.G."/>
            <person name="Bruce D."/>
            <person name="Detter C."/>
            <person name="Han S."/>
            <person name="Teshima H."/>
            <person name="Han J."/>
            <person name="Woyke T."/>
            <person name="Pitluck S."/>
            <person name="Nolan M."/>
            <person name="Ivanova N."/>
            <person name="Pati A."/>
            <person name="Land M.L."/>
            <person name="Dlutek M."/>
            <person name="Doolittle W.F."/>
            <person name="Noll K.M."/>
            <person name="Nesbo C.L."/>
        </authorList>
    </citation>
    <scope>NUCLEOTIDE SEQUENCE [LARGE SCALE GENOMIC DNA]</scope>
    <source>
        <strain evidence="4">mesG1.Ag.4.2</strain>
    </source>
</reference>
<evidence type="ECO:0000259" key="1">
    <source>
        <dbReference type="Pfam" id="PF05161"/>
    </source>
</evidence>
<dbReference type="GO" id="GO:0005737">
    <property type="term" value="C:cytoplasm"/>
    <property type="evidence" value="ECO:0007669"/>
    <property type="project" value="TreeGrafter"/>
</dbReference>
<dbReference type="eggNOG" id="COG2379">
    <property type="taxonomic scope" value="Bacteria"/>
</dbReference>
<evidence type="ECO:0000313" key="4">
    <source>
        <dbReference type="Proteomes" id="UP000002881"/>
    </source>
</evidence>
<protein>
    <submittedName>
        <fullName evidence="3">Putative glycerate kinase</fullName>
    </submittedName>
</protein>
<dbReference type="STRING" id="660470.Theba_0969"/>
<dbReference type="InterPro" id="IPR039760">
    <property type="entry name" value="MOFRL_protein"/>
</dbReference>
<dbReference type="Pfam" id="PF05161">
    <property type="entry name" value="MOFRL"/>
    <property type="match status" value="1"/>
</dbReference>
<name>I2F422_9BACT</name>
<keyword evidence="4" id="KW-1185">Reference proteome</keyword>